<dbReference type="EMBL" id="RZUH01000007">
    <property type="protein sequence ID" value="KAA8827205.1"/>
    <property type="molecule type" value="Genomic_DNA"/>
</dbReference>
<reference evidence="1 2" key="1">
    <citation type="journal article" date="2019" name="Syst. Appl. Microbiol.">
        <title>Characterization of Bifidobacterium species in feaces of the Egyptian fruit bat: Description of B. vespertilionis sp. nov. and B. rousetti sp. nov.</title>
        <authorList>
            <person name="Modesto M."/>
            <person name="Satti M."/>
            <person name="Watanabe K."/>
            <person name="Puglisi E."/>
            <person name="Morelli L."/>
            <person name="Huang C.-H."/>
            <person name="Liou J.-S."/>
            <person name="Miyashita M."/>
            <person name="Tamura T."/>
            <person name="Saito S."/>
            <person name="Mori K."/>
            <person name="Huang L."/>
            <person name="Sciavilla P."/>
            <person name="Sandri C."/>
            <person name="Spiezio C."/>
            <person name="Vitali F."/>
            <person name="Cavalieri D."/>
            <person name="Perpetuini G."/>
            <person name="Tofalo R."/>
            <person name="Bonetti A."/>
            <person name="Arita M."/>
            <person name="Mattarelli P."/>
        </authorList>
    </citation>
    <scope>NUCLEOTIDE SEQUENCE [LARGE SCALE GENOMIC DNA]</scope>
    <source>
        <strain evidence="1 2">RST17</strain>
    </source>
</reference>
<comment type="caution">
    <text evidence="1">The sequence shown here is derived from an EMBL/GenBank/DDBJ whole genome shotgun (WGS) entry which is preliminary data.</text>
</comment>
<dbReference type="RefSeq" id="WP_150379674.1">
    <property type="nucleotide sequence ID" value="NZ_RZUH01000007.1"/>
</dbReference>
<sequence>MSFETQPFPGEPVNTGVHRGIRWCSMWGPYSLNGYVRLPENHPWLDKGRCLDDLDPDKYPDVHGGITYGPNKDRWIGFDTAHMDDLIELPYEMPVSPRQLFRQWTDTEVEEECVRLCDQVADAMQVTGK</sequence>
<organism evidence="1 2">
    <name type="scientific">Bifidobacterium myosotis</name>
    <dbReference type="NCBI Taxonomy" id="1630166"/>
    <lineage>
        <taxon>Bacteria</taxon>
        <taxon>Bacillati</taxon>
        <taxon>Actinomycetota</taxon>
        <taxon>Actinomycetes</taxon>
        <taxon>Bifidobacteriales</taxon>
        <taxon>Bifidobacteriaceae</taxon>
        <taxon>Bifidobacterium</taxon>
    </lineage>
</organism>
<evidence type="ECO:0000313" key="1">
    <source>
        <dbReference type="EMBL" id="KAA8827205.1"/>
    </source>
</evidence>
<protein>
    <submittedName>
        <fullName evidence="1">Uncharacterized protein</fullName>
    </submittedName>
</protein>
<dbReference type="AlphaFoldDB" id="A0A5M9ZIA4"/>
<name>A0A5M9ZIA4_9BIFI</name>
<evidence type="ECO:0000313" key="2">
    <source>
        <dbReference type="Proteomes" id="UP000410049"/>
    </source>
</evidence>
<proteinExistence type="predicted"/>
<accession>A0A5M9ZIA4</accession>
<gene>
    <name evidence="1" type="ORF">EMO91_09130</name>
</gene>
<dbReference type="Proteomes" id="UP000410049">
    <property type="component" value="Unassembled WGS sequence"/>
</dbReference>